<dbReference type="STRING" id="43775.SAMN04489760_11519"/>
<feature type="chain" id="PRO_5011531126" evidence="2">
    <location>
        <begin position="27"/>
        <end position="188"/>
    </location>
</feature>
<name>A0A1H7YA70_9BACT</name>
<keyword evidence="6" id="KW-1185">Reference proteome</keyword>
<dbReference type="RefSeq" id="WP_093883750.1">
    <property type="nucleotide sequence ID" value="NZ_FOBS01000015.1"/>
</dbReference>
<evidence type="ECO:0000259" key="3">
    <source>
        <dbReference type="Pfam" id="PF02563"/>
    </source>
</evidence>
<protein>
    <submittedName>
        <fullName evidence="5">Polysaccharide export outer membrane protein</fullName>
    </submittedName>
</protein>
<dbReference type="Pfam" id="PF10531">
    <property type="entry name" value="SLBB"/>
    <property type="match status" value="1"/>
</dbReference>
<evidence type="ECO:0000313" key="6">
    <source>
        <dbReference type="Proteomes" id="UP000198744"/>
    </source>
</evidence>
<dbReference type="OrthoDB" id="193635at2"/>
<dbReference type="Gene3D" id="3.10.560.10">
    <property type="entry name" value="Outer membrane lipoprotein wza domain like"/>
    <property type="match status" value="1"/>
</dbReference>
<dbReference type="InterPro" id="IPR003715">
    <property type="entry name" value="Poly_export_N"/>
</dbReference>
<feature type="signal peptide" evidence="2">
    <location>
        <begin position="1"/>
        <end position="26"/>
    </location>
</feature>
<dbReference type="GO" id="GO:0015159">
    <property type="term" value="F:polysaccharide transmembrane transporter activity"/>
    <property type="evidence" value="ECO:0007669"/>
    <property type="project" value="InterPro"/>
</dbReference>
<evidence type="ECO:0000313" key="5">
    <source>
        <dbReference type="EMBL" id="SEM42855.1"/>
    </source>
</evidence>
<dbReference type="PANTHER" id="PTHR33619:SF3">
    <property type="entry name" value="POLYSACCHARIDE EXPORT PROTEIN GFCE-RELATED"/>
    <property type="match status" value="1"/>
</dbReference>
<keyword evidence="1 2" id="KW-0732">Signal</keyword>
<dbReference type="Proteomes" id="UP000198744">
    <property type="component" value="Unassembled WGS sequence"/>
</dbReference>
<evidence type="ECO:0000256" key="2">
    <source>
        <dbReference type="SAM" id="SignalP"/>
    </source>
</evidence>
<evidence type="ECO:0000256" key="1">
    <source>
        <dbReference type="ARBA" id="ARBA00022729"/>
    </source>
</evidence>
<feature type="domain" description="Polysaccharide export protein N-terminal" evidence="3">
    <location>
        <begin position="27"/>
        <end position="100"/>
    </location>
</feature>
<feature type="domain" description="Soluble ligand binding" evidence="4">
    <location>
        <begin position="109"/>
        <end position="160"/>
    </location>
</feature>
<reference evidence="5 6" key="1">
    <citation type="submission" date="2016-10" db="EMBL/GenBank/DDBJ databases">
        <authorList>
            <person name="de Groot N.N."/>
        </authorList>
    </citation>
    <scope>NUCLEOTIDE SEQUENCE [LARGE SCALE GENOMIC DNA]</scope>
    <source>
        <strain evidence="5 6">DSM 8423</strain>
    </source>
</reference>
<dbReference type="EMBL" id="FOBS01000015">
    <property type="protein sequence ID" value="SEM42855.1"/>
    <property type="molecule type" value="Genomic_DNA"/>
</dbReference>
<accession>A0A1H7YA70</accession>
<evidence type="ECO:0000259" key="4">
    <source>
        <dbReference type="Pfam" id="PF10531"/>
    </source>
</evidence>
<dbReference type="PANTHER" id="PTHR33619">
    <property type="entry name" value="POLYSACCHARIDE EXPORT PROTEIN GFCE-RELATED"/>
    <property type="match status" value="1"/>
</dbReference>
<dbReference type="AlphaFoldDB" id="A0A1H7YA70"/>
<organism evidence="5 6">
    <name type="scientific">Syntrophus gentianae</name>
    <dbReference type="NCBI Taxonomy" id="43775"/>
    <lineage>
        <taxon>Bacteria</taxon>
        <taxon>Pseudomonadati</taxon>
        <taxon>Thermodesulfobacteriota</taxon>
        <taxon>Syntrophia</taxon>
        <taxon>Syntrophales</taxon>
        <taxon>Syntrophaceae</taxon>
        <taxon>Syntrophus</taxon>
    </lineage>
</organism>
<gene>
    <name evidence="5" type="ORF">SAMN04489760_11519</name>
</gene>
<sequence>MKKNGKFVISFLLSLLLVLTLKDAFAQSSSYRIGPGDALEISVWKDESLKRELVVPPDGVITFPLIQEVKVADLTVAELRDIVTKKISVYVPDANVTVILLRTPSMTASVVGKVNKPGQFPITQETDVMQILAMAGDLNPFAAGSRILILRKEGGKDIKIPFDYHEVKKGENLQQNIFLKRGDVVVVP</sequence>
<dbReference type="Pfam" id="PF02563">
    <property type="entry name" value="Poly_export"/>
    <property type="match status" value="1"/>
</dbReference>
<dbReference type="InterPro" id="IPR049712">
    <property type="entry name" value="Poly_export"/>
</dbReference>
<proteinExistence type="predicted"/>
<dbReference type="InterPro" id="IPR019554">
    <property type="entry name" value="Soluble_ligand-bd"/>
</dbReference>